<evidence type="ECO:0000313" key="5">
    <source>
        <dbReference type="EMBL" id="GBD08477.1"/>
    </source>
</evidence>
<organism evidence="5 6">
    <name type="scientific">Candidatus Thermoflexus japonica</name>
    <dbReference type="NCBI Taxonomy" id="2035417"/>
    <lineage>
        <taxon>Bacteria</taxon>
        <taxon>Bacillati</taxon>
        <taxon>Chloroflexota</taxon>
        <taxon>Thermoflexia</taxon>
        <taxon>Thermoflexales</taxon>
        <taxon>Thermoflexaceae</taxon>
        <taxon>Thermoflexus</taxon>
    </lineage>
</organism>
<dbReference type="PANTHER" id="PTHR30302:SF1">
    <property type="entry name" value="HYDROGENASE 2 MATURATION PROTEASE"/>
    <property type="match status" value="1"/>
</dbReference>
<evidence type="ECO:0000313" key="6">
    <source>
        <dbReference type="Proteomes" id="UP000236642"/>
    </source>
</evidence>
<dbReference type="CDD" id="cd00518">
    <property type="entry name" value="H2MP"/>
    <property type="match status" value="1"/>
</dbReference>
<proteinExistence type="inferred from homology"/>
<dbReference type="SUPFAM" id="SSF53163">
    <property type="entry name" value="HybD-like"/>
    <property type="match status" value="1"/>
</dbReference>
<sequence length="165" mass="17761">MKRARRWVLIGLGHPMRRDDGVGLWVAAQLRAWSGPDGAAIPLGVPDPMALAQAWAGAEIAWIVDAVAASAPPGTLLRIRGDRLLEGPFPQSFSTHGLSAGEALALARTMGAFPRRMVLYGIVGEDFGYGEGFSPAVEASARRLVRRLERTIARLDKIHDKFPPG</sequence>
<dbReference type="NCBIfam" id="TIGR00072">
    <property type="entry name" value="hydrog_prot"/>
    <property type="match status" value="1"/>
</dbReference>
<evidence type="ECO:0000256" key="1">
    <source>
        <dbReference type="ARBA" id="ARBA00006814"/>
    </source>
</evidence>
<keyword evidence="4 5" id="KW-0378">Hydrolase</keyword>
<keyword evidence="3" id="KW-0064">Aspartyl protease</keyword>
<reference evidence="6" key="1">
    <citation type="submission" date="2017-09" db="EMBL/GenBank/DDBJ databases">
        <title>Metaegenomics of thermophilic ammonia-oxidizing enrichment culture.</title>
        <authorList>
            <person name="Kato S."/>
            <person name="Suzuki K."/>
        </authorList>
    </citation>
    <scope>NUCLEOTIDE SEQUENCE [LARGE SCALE GENOMIC DNA]</scope>
</reference>
<evidence type="ECO:0000256" key="3">
    <source>
        <dbReference type="ARBA" id="ARBA00022750"/>
    </source>
</evidence>
<dbReference type="PANTHER" id="PTHR30302">
    <property type="entry name" value="HYDROGENASE 1 MATURATION PROTEASE"/>
    <property type="match status" value="1"/>
</dbReference>
<evidence type="ECO:0000256" key="4">
    <source>
        <dbReference type="ARBA" id="ARBA00022801"/>
    </source>
</evidence>
<dbReference type="InterPro" id="IPR000671">
    <property type="entry name" value="Peptidase_A31"/>
</dbReference>
<dbReference type="AlphaFoldDB" id="A0A2H5Y4W1"/>
<dbReference type="GO" id="GO:0004190">
    <property type="term" value="F:aspartic-type endopeptidase activity"/>
    <property type="evidence" value="ECO:0007669"/>
    <property type="project" value="UniProtKB-KW"/>
</dbReference>
<dbReference type="GO" id="GO:0008047">
    <property type="term" value="F:enzyme activator activity"/>
    <property type="evidence" value="ECO:0007669"/>
    <property type="project" value="InterPro"/>
</dbReference>
<name>A0A2H5Y4W1_9CHLR</name>
<accession>A0A2H5Y4W1</accession>
<dbReference type="GO" id="GO:0016485">
    <property type="term" value="P:protein processing"/>
    <property type="evidence" value="ECO:0007669"/>
    <property type="project" value="TreeGrafter"/>
</dbReference>
<gene>
    <name evidence="5" type="primary">hybD</name>
    <name evidence="5" type="ORF">HRbin22_00717</name>
</gene>
<dbReference type="EC" id="3.4.23.-" evidence="5"/>
<comment type="caution">
    <text evidence="5">The sequence shown here is derived from an EMBL/GenBank/DDBJ whole genome shotgun (WGS) entry which is preliminary data.</text>
</comment>
<dbReference type="Pfam" id="PF01750">
    <property type="entry name" value="HycI"/>
    <property type="match status" value="1"/>
</dbReference>
<evidence type="ECO:0000256" key="2">
    <source>
        <dbReference type="ARBA" id="ARBA00022670"/>
    </source>
</evidence>
<comment type="similarity">
    <text evidence="1">Belongs to the peptidase A31 family.</text>
</comment>
<dbReference type="EMBL" id="BEHY01000010">
    <property type="protein sequence ID" value="GBD08477.1"/>
    <property type="molecule type" value="Genomic_DNA"/>
</dbReference>
<dbReference type="Proteomes" id="UP000236642">
    <property type="component" value="Unassembled WGS sequence"/>
</dbReference>
<protein>
    <submittedName>
        <fullName evidence="5">Hydrogenase 2 maturation protease</fullName>
        <ecNumber evidence="5">3.4.23.-</ecNumber>
    </submittedName>
</protein>
<dbReference type="InterPro" id="IPR023430">
    <property type="entry name" value="Pept_HybD-like_dom_sf"/>
</dbReference>
<keyword evidence="2 5" id="KW-0645">Protease</keyword>
<dbReference type="Gene3D" id="3.40.50.1450">
    <property type="entry name" value="HybD-like"/>
    <property type="match status" value="1"/>
</dbReference>